<reference evidence="1" key="1">
    <citation type="submission" date="2022-11" db="EMBL/GenBank/DDBJ databases">
        <title>Biodiversity and phylogenetic relationships of bacteria.</title>
        <authorList>
            <person name="Machado R.A.R."/>
            <person name="Bhat A."/>
            <person name="Loulou A."/>
            <person name="Kallel S."/>
        </authorList>
    </citation>
    <scope>NUCLEOTIDE SEQUENCE</scope>
    <source>
        <strain evidence="1">A-IN1</strain>
    </source>
</reference>
<gene>
    <name evidence="1" type="ORF">OSH00_20120</name>
</gene>
<evidence type="ECO:0000313" key="1">
    <source>
        <dbReference type="EMBL" id="MCX5470024.1"/>
    </source>
</evidence>
<comment type="caution">
    <text evidence="1">The sequence shown here is derived from an EMBL/GenBank/DDBJ whole genome shotgun (WGS) entry which is preliminary data.</text>
</comment>
<dbReference type="RefSeq" id="WP_266131903.1">
    <property type="nucleotide sequence ID" value="NZ_JAPKMY010000020.1"/>
</dbReference>
<name>A0A9X3E621_9GAMM</name>
<accession>A0A9X3E621</accession>
<keyword evidence="2" id="KW-1185">Reference proteome</keyword>
<dbReference type="EMBL" id="JAPKMY010000020">
    <property type="protein sequence ID" value="MCX5470024.1"/>
    <property type="molecule type" value="Genomic_DNA"/>
</dbReference>
<organism evidence="1 2">
    <name type="scientific">Acinetobacter nematophilus</name>
    <dbReference type="NCBI Taxonomy" id="2994642"/>
    <lineage>
        <taxon>Bacteria</taxon>
        <taxon>Pseudomonadati</taxon>
        <taxon>Pseudomonadota</taxon>
        <taxon>Gammaproteobacteria</taxon>
        <taxon>Moraxellales</taxon>
        <taxon>Moraxellaceae</taxon>
        <taxon>Acinetobacter</taxon>
    </lineage>
</organism>
<sequence>MGYSIHIEHIHAEPENKITLNQWLEYIEKDPEMERNDHVLFITPENKVLNIKTEGLTVWKGYSKYPEGIKVYFSPSENSISVKNPDHEVLIKMYKIAQYFKACVRGDDGEIYDENGEEIENTVNRDLKGSQADQNLNRQKWWKFW</sequence>
<proteinExistence type="predicted"/>
<protein>
    <submittedName>
        <fullName evidence="1">Uncharacterized protein</fullName>
    </submittedName>
</protein>
<evidence type="ECO:0000313" key="2">
    <source>
        <dbReference type="Proteomes" id="UP001146019"/>
    </source>
</evidence>
<dbReference type="AlphaFoldDB" id="A0A9X3E621"/>
<dbReference type="Proteomes" id="UP001146019">
    <property type="component" value="Unassembled WGS sequence"/>
</dbReference>